<keyword evidence="3" id="KW-1185">Reference proteome</keyword>
<gene>
    <name evidence="1" type="ORF">BRADI_2g35494v3</name>
</gene>
<proteinExistence type="predicted"/>
<dbReference type="Gramene" id="KQK07445">
    <property type="protein sequence ID" value="KQK07445"/>
    <property type="gene ID" value="BRADI_2g35494v3"/>
</dbReference>
<reference evidence="2" key="3">
    <citation type="submission" date="2018-08" db="UniProtKB">
        <authorList>
            <consortium name="EnsemblPlants"/>
        </authorList>
    </citation>
    <scope>IDENTIFICATION</scope>
    <source>
        <strain evidence="2">cv. Bd21</strain>
    </source>
</reference>
<organism evidence="1">
    <name type="scientific">Brachypodium distachyon</name>
    <name type="common">Purple false brome</name>
    <name type="synonym">Trachynia distachya</name>
    <dbReference type="NCBI Taxonomy" id="15368"/>
    <lineage>
        <taxon>Eukaryota</taxon>
        <taxon>Viridiplantae</taxon>
        <taxon>Streptophyta</taxon>
        <taxon>Embryophyta</taxon>
        <taxon>Tracheophyta</taxon>
        <taxon>Spermatophyta</taxon>
        <taxon>Magnoliopsida</taxon>
        <taxon>Liliopsida</taxon>
        <taxon>Poales</taxon>
        <taxon>Poaceae</taxon>
        <taxon>BOP clade</taxon>
        <taxon>Pooideae</taxon>
        <taxon>Stipodae</taxon>
        <taxon>Brachypodieae</taxon>
        <taxon>Brachypodium</taxon>
    </lineage>
</organism>
<evidence type="ECO:0000313" key="2">
    <source>
        <dbReference type="EnsemblPlants" id="KQK07445"/>
    </source>
</evidence>
<sequence length="184" mass="21219">MWPSVRLLIRYFSLPEAFFFPPAKPLPKVTRKSRRQKNLYRLSSIPKPFASGPEESLRQSLCRRFGLIRCSFIPMSNGQKNKKIYLMETTALTRIEGMSKGTTAVGTTKSGVRLLQNPSYVEIAERYIDFSFLVMARFRAAEMQFHCRPEGRARRRRGRLNADRCGLNMCVGSTDRTARRLPLH</sequence>
<name>A0A0Q3GAC2_BRADI</name>
<dbReference type="EMBL" id="CM000881">
    <property type="protein sequence ID" value="KQK07445.1"/>
    <property type="molecule type" value="Genomic_DNA"/>
</dbReference>
<dbReference type="InParanoid" id="A0A0Q3GAC2"/>
<dbReference type="EnsemblPlants" id="KQK07445">
    <property type="protein sequence ID" value="KQK07445"/>
    <property type="gene ID" value="BRADI_2g35494v3"/>
</dbReference>
<dbReference type="AlphaFoldDB" id="A0A0Q3GAC2"/>
<protein>
    <submittedName>
        <fullName evidence="1 2">Uncharacterized protein</fullName>
    </submittedName>
</protein>
<reference evidence="1 2" key="1">
    <citation type="journal article" date="2010" name="Nature">
        <title>Genome sequencing and analysis of the model grass Brachypodium distachyon.</title>
        <authorList>
            <consortium name="International Brachypodium Initiative"/>
        </authorList>
    </citation>
    <scope>NUCLEOTIDE SEQUENCE [LARGE SCALE GENOMIC DNA]</scope>
    <source>
        <strain evidence="1 2">Bd21</strain>
    </source>
</reference>
<accession>A0A0Q3GAC2</accession>
<evidence type="ECO:0000313" key="3">
    <source>
        <dbReference type="Proteomes" id="UP000008810"/>
    </source>
</evidence>
<dbReference type="Proteomes" id="UP000008810">
    <property type="component" value="Chromosome 2"/>
</dbReference>
<evidence type="ECO:0000313" key="1">
    <source>
        <dbReference type="EMBL" id="KQK07445.1"/>
    </source>
</evidence>
<reference evidence="1" key="2">
    <citation type="submission" date="2017-06" db="EMBL/GenBank/DDBJ databases">
        <title>WGS assembly of Brachypodium distachyon.</title>
        <authorList>
            <consortium name="The International Brachypodium Initiative"/>
            <person name="Lucas S."/>
            <person name="Harmon-Smith M."/>
            <person name="Lail K."/>
            <person name="Tice H."/>
            <person name="Grimwood J."/>
            <person name="Bruce D."/>
            <person name="Barry K."/>
            <person name="Shu S."/>
            <person name="Lindquist E."/>
            <person name="Wang M."/>
            <person name="Pitluck S."/>
            <person name="Vogel J.P."/>
            <person name="Garvin D.F."/>
            <person name="Mockler T.C."/>
            <person name="Schmutz J."/>
            <person name="Rokhsar D."/>
            <person name="Bevan M.W."/>
        </authorList>
    </citation>
    <scope>NUCLEOTIDE SEQUENCE</scope>
    <source>
        <strain evidence="1">Bd21</strain>
    </source>
</reference>